<dbReference type="Proteomes" id="UP001489004">
    <property type="component" value="Unassembled WGS sequence"/>
</dbReference>
<accession>A0AAW1P4G0</accession>
<organism evidence="3 4">
    <name type="scientific">[Myrmecia] bisecta</name>
    <dbReference type="NCBI Taxonomy" id="41462"/>
    <lineage>
        <taxon>Eukaryota</taxon>
        <taxon>Viridiplantae</taxon>
        <taxon>Chlorophyta</taxon>
        <taxon>core chlorophytes</taxon>
        <taxon>Trebouxiophyceae</taxon>
        <taxon>Trebouxiales</taxon>
        <taxon>Trebouxiaceae</taxon>
        <taxon>Myrmecia</taxon>
    </lineage>
</organism>
<evidence type="ECO:0000313" key="4">
    <source>
        <dbReference type="Proteomes" id="UP001489004"/>
    </source>
</evidence>
<comment type="caution">
    <text evidence="3">The sequence shown here is derived from an EMBL/GenBank/DDBJ whole genome shotgun (WGS) entry which is preliminary data.</text>
</comment>
<keyword evidence="4" id="KW-1185">Reference proteome</keyword>
<evidence type="ECO:0000259" key="2">
    <source>
        <dbReference type="PROSITE" id="PS50966"/>
    </source>
</evidence>
<sequence length="137" mass="15148">MLKEPTPSVARVADSVFSQLQSAAPDVVDSHLSSLNFLFDKNCGRALQIVDQGGVKCFIAQDSRRKVFQVQGKTAADQYIVFPEHYCSCQAFFYDTVGRGDAVYCKHQLAARIADSLQRCVMAEVPDTVLAMMLITH</sequence>
<keyword evidence="1" id="KW-0862">Zinc</keyword>
<proteinExistence type="predicted"/>
<feature type="domain" description="SWIM-type" evidence="2">
    <location>
        <begin position="79"/>
        <end position="116"/>
    </location>
</feature>
<reference evidence="3 4" key="1">
    <citation type="journal article" date="2024" name="Nat. Commun.">
        <title>Phylogenomics reveals the evolutionary origins of lichenization in chlorophyte algae.</title>
        <authorList>
            <person name="Puginier C."/>
            <person name="Libourel C."/>
            <person name="Otte J."/>
            <person name="Skaloud P."/>
            <person name="Haon M."/>
            <person name="Grisel S."/>
            <person name="Petersen M."/>
            <person name="Berrin J.G."/>
            <person name="Delaux P.M."/>
            <person name="Dal Grande F."/>
            <person name="Keller J."/>
        </authorList>
    </citation>
    <scope>NUCLEOTIDE SEQUENCE [LARGE SCALE GENOMIC DNA]</scope>
    <source>
        <strain evidence="3 4">SAG 2043</strain>
    </source>
</reference>
<keyword evidence="1" id="KW-0863">Zinc-finger</keyword>
<name>A0AAW1P4G0_9CHLO</name>
<dbReference type="PANTHER" id="PTHR28498:SF1">
    <property type="entry name" value="ZINC FINGER SWIM DOMAIN-CONTAINING PROTEIN 7"/>
    <property type="match status" value="1"/>
</dbReference>
<dbReference type="GO" id="GO:0008270">
    <property type="term" value="F:zinc ion binding"/>
    <property type="evidence" value="ECO:0007669"/>
    <property type="project" value="UniProtKB-KW"/>
</dbReference>
<keyword evidence="1" id="KW-0479">Metal-binding</keyword>
<dbReference type="PROSITE" id="PS50966">
    <property type="entry name" value="ZF_SWIM"/>
    <property type="match status" value="1"/>
</dbReference>
<dbReference type="EMBL" id="JALJOR010000019">
    <property type="protein sequence ID" value="KAK9803872.1"/>
    <property type="molecule type" value="Genomic_DNA"/>
</dbReference>
<dbReference type="InterPro" id="IPR007527">
    <property type="entry name" value="Znf_SWIM"/>
</dbReference>
<dbReference type="GO" id="GO:0000724">
    <property type="term" value="P:double-strand break repair via homologous recombination"/>
    <property type="evidence" value="ECO:0007669"/>
    <property type="project" value="TreeGrafter"/>
</dbReference>
<protein>
    <recommendedName>
        <fullName evidence="2">SWIM-type domain-containing protein</fullName>
    </recommendedName>
</protein>
<dbReference type="AlphaFoldDB" id="A0AAW1P4G0"/>
<gene>
    <name evidence="3" type="ORF">WJX72_001088</name>
</gene>
<evidence type="ECO:0000256" key="1">
    <source>
        <dbReference type="PROSITE-ProRule" id="PRU00325"/>
    </source>
</evidence>
<dbReference type="GO" id="GO:0097196">
    <property type="term" value="C:Shu complex"/>
    <property type="evidence" value="ECO:0007669"/>
    <property type="project" value="TreeGrafter"/>
</dbReference>
<dbReference type="PANTHER" id="PTHR28498">
    <property type="entry name" value="ZINC FINGER SWIM DOMAIN-CONTAINING PROTEIN 7"/>
    <property type="match status" value="1"/>
</dbReference>
<evidence type="ECO:0000313" key="3">
    <source>
        <dbReference type="EMBL" id="KAK9803872.1"/>
    </source>
</evidence>